<evidence type="ECO:0000313" key="2">
    <source>
        <dbReference type="EMBL" id="CAA9361393.1"/>
    </source>
</evidence>
<dbReference type="GO" id="GO:0042910">
    <property type="term" value="F:xenobiotic transmembrane transporter activity"/>
    <property type="evidence" value="ECO:0007669"/>
    <property type="project" value="TreeGrafter"/>
</dbReference>
<evidence type="ECO:0000256" key="1">
    <source>
        <dbReference type="SAM" id="Phobius"/>
    </source>
</evidence>
<gene>
    <name evidence="2" type="ORF">AVDCRST_MAG93-7677</name>
</gene>
<dbReference type="Gene3D" id="1.20.1640.10">
    <property type="entry name" value="Multidrug efflux transporter AcrB transmembrane domain"/>
    <property type="match status" value="2"/>
</dbReference>
<feature type="transmembrane region" description="Helical" evidence="1">
    <location>
        <begin position="346"/>
        <end position="365"/>
    </location>
</feature>
<dbReference type="Gene3D" id="3.30.2090.10">
    <property type="entry name" value="Multidrug efflux transporter AcrB TolC docking domain, DN and DC subdomains"/>
    <property type="match status" value="1"/>
</dbReference>
<sequence>MLSSVVSSSLRFRFLVLAAAVALMVFGISRLREMPVDVFPEFAPPRVEIQTPTPGLSPEEVEGLVTIPLEQALQGLDGLDIMRSKSVEQLSSILLIFKPGTDLVLARQQVQERVALVAPTLPSWAAPPTLMPPLSSTSRTMKIGLTSSKLSPVKLSELTRWKIRPRLMGVRGVANVAVWGQRKRSLQVQIDPERLRATGFTQDDVMRATSDALDVGLLQYSNGALIGAGGWLEVDGQQLGIRHTPPIVTAKDLSFVTVTSSSGEKVRLDDVAELVEGHPPLIGDAVINDGPGLLLIVEKFPWANTLEVTRGVEKALDDLKPGLPGAEIDPEIFRPATFIEMSIENLTTALLIGSVLVVLVLIAFLYEWRTALISLVAIPLSLMAALMVLYSRGATINVMVLAGLIIALGEVVDDAIIDVENIVRRLRQHRQEGSTKSTARIILEASLEVRNAIVYATLISALAVMPVFFLEGLSGAFFRPLALSYALAMLASMVVALTVTPALSLMLLNRAPVERHEPPLAKWLQRGYEGFLGRLIRTPRPAYLSVGVIALAGALALPQLGQQLLPSFKERDFLMHWLTKPGTSLPEMNRITTLASLELRDIPGVRNFGAHIGQALFMDEVVGIYFGENWISIDPKADYEETVAQVQATVDGYPGLFRDVLTYLKERI</sequence>
<feature type="transmembrane region" description="Helical" evidence="1">
    <location>
        <begin position="482"/>
        <end position="508"/>
    </location>
</feature>
<dbReference type="Pfam" id="PF00873">
    <property type="entry name" value="ACR_tran"/>
    <property type="match status" value="1"/>
</dbReference>
<feature type="transmembrane region" description="Helical" evidence="1">
    <location>
        <begin position="452"/>
        <end position="470"/>
    </location>
</feature>
<keyword evidence="1" id="KW-0472">Membrane</keyword>
<name>A0A6J4MK19_9CHLR</name>
<dbReference type="InterPro" id="IPR027463">
    <property type="entry name" value="AcrB_DN_DC_subdom"/>
</dbReference>
<reference evidence="2" key="1">
    <citation type="submission" date="2020-02" db="EMBL/GenBank/DDBJ databases">
        <authorList>
            <person name="Meier V. D."/>
        </authorList>
    </citation>
    <scope>NUCLEOTIDE SEQUENCE</scope>
    <source>
        <strain evidence="2">AVDCRST_MAG93</strain>
    </source>
</reference>
<dbReference type="EMBL" id="CADCTR010002583">
    <property type="protein sequence ID" value="CAA9361393.1"/>
    <property type="molecule type" value="Genomic_DNA"/>
</dbReference>
<dbReference type="SUPFAM" id="SSF82866">
    <property type="entry name" value="Multidrug efflux transporter AcrB transmembrane domain"/>
    <property type="match status" value="1"/>
</dbReference>
<dbReference type="PANTHER" id="PTHR32063:SF4">
    <property type="entry name" value="SLR6043 PROTEIN"/>
    <property type="match status" value="1"/>
</dbReference>
<dbReference type="PRINTS" id="PR00702">
    <property type="entry name" value="ACRIFLAVINRP"/>
</dbReference>
<dbReference type="Gene3D" id="3.30.70.1430">
    <property type="entry name" value="Multidrug efflux transporter AcrB pore domain"/>
    <property type="match status" value="2"/>
</dbReference>
<feature type="non-terminal residue" evidence="2">
    <location>
        <position position="668"/>
    </location>
</feature>
<dbReference type="SUPFAM" id="SSF82693">
    <property type="entry name" value="Multidrug efflux transporter AcrB pore domain, PN1, PN2, PC1 and PC2 subdomains"/>
    <property type="match status" value="2"/>
</dbReference>
<keyword evidence="1" id="KW-0812">Transmembrane</keyword>
<proteinExistence type="predicted"/>
<organism evidence="2">
    <name type="scientific">uncultured Chloroflexia bacterium</name>
    <dbReference type="NCBI Taxonomy" id="1672391"/>
    <lineage>
        <taxon>Bacteria</taxon>
        <taxon>Bacillati</taxon>
        <taxon>Chloroflexota</taxon>
        <taxon>Chloroflexia</taxon>
        <taxon>environmental samples</taxon>
    </lineage>
</organism>
<dbReference type="AlphaFoldDB" id="A0A6J4MK19"/>
<dbReference type="InterPro" id="IPR001036">
    <property type="entry name" value="Acrflvin-R"/>
</dbReference>
<dbReference type="SUPFAM" id="SSF82714">
    <property type="entry name" value="Multidrug efflux transporter AcrB TolC docking domain, DN and DC subdomains"/>
    <property type="match status" value="1"/>
</dbReference>
<dbReference type="GO" id="GO:0005886">
    <property type="term" value="C:plasma membrane"/>
    <property type="evidence" value="ECO:0007669"/>
    <property type="project" value="TreeGrafter"/>
</dbReference>
<accession>A0A6J4MK19</accession>
<dbReference type="PANTHER" id="PTHR32063">
    <property type="match status" value="1"/>
</dbReference>
<protein>
    <submittedName>
        <fullName evidence="2">Cobalt-zinc-cadmium resistance protein CzcA Cation efflux system protein CusA</fullName>
    </submittedName>
</protein>
<dbReference type="Gene3D" id="3.30.70.1320">
    <property type="entry name" value="Multidrug efflux transporter AcrB pore domain like"/>
    <property type="match status" value="1"/>
</dbReference>
<feature type="transmembrane region" description="Helical" evidence="1">
    <location>
        <begin position="372"/>
        <end position="390"/>
    </location>
</feature>
<feature type="transmembrane region" description="Helical" evidence="1">
    <location>
        <begin position="542"/>
        <end position="561"/>
    </location>
</feature>
<keyword evidence="1" id="KW-1133">Transmembrane helix</keyword>